<proteinExistence type="predicted"/>
<evidence type="ECO:0000313" key="11">
    <source>
        <dbReference type="Proteomes" id="UP000199289"/>
    </source>
</evidence>
<accession>A0A1H1GK09</accession>
<comment type="subcellular location">
    <subcellularLocation>
        <location evidence="1">Cell membrane</location>
        <topology evidence="1">Multi-pass membrane protein</topology>
    </subcellularLocation>
</comment>
<dbReference type="RefSeq" id="WP_092539206.1">
    <property type="nucleotide sequence ID" value="NZ_FNKQ01000006.1"/>
</dbReference>
<dbReference type="Proteomes" id="UP000255421">
    <property type="component" value="Unassembled WGS sequence"/>
</dbReference>
<feature type="transmembrane region" description="Helical" evidence="6">
    <location>
        <begin position="373"/>
        <end position="398"/>
    </location>
</feature>
<keyword evidence="12" id="KW-1185">Reference proteome</keyword>
<dbReference type="PANTHER" id="PTHR30489:SF0">
    <property type="entry name" value="LIPOPROTEIN-RELEASING SYSTEM TRANSMEMBRANE PROTEIN LOLE"/>
    <property type="match status" value="1"/>
</dbReference>
<dbReference type="GO" id="GO:0044874">
    <property type="term" value="P:lipoprotein localization to outer membrane"/>
    <property type="evidence" value="ECO:0007669"/>
    <property type="project" value="TreeGrafter"/>
</dbReference>
<reference evidence="11" key="1">
    <citation type="submission" date="2016-10" db="EMBL/GenBank/DDBJ databases">
        <authorList>
            <person name="Varghese N."/>
            <person name="Submissions S."/>
        </authorList>
    </citation>
    <scope>NUCLEOTIDE SEQUENCE [LARGE SCALE GENOMIC DNA]</scope>
    <source>
        <strain evidence="11">CGMCC 1.12397</strain>
    </source>
</reference>
<feature type="domain" description="MacB-like periplasmic core" evidence="8">
    <location>
        <begin position="24"/>
        <end position="253"/>
    </location>
</feature>
<gene>
    <name evidence="9" type="ORF">DWB78_18150</name>
    <name evidence="10" type="ORF">SAMN05216278_3724</name>
</gene>
<evidence type="ECO:0000256" key="5">
    <source>
        <dbReference type="ARBA" id="ARBA00023136"/>
    </source>
</evidence>
<evidence type="ECO:0000256" key="3">
    <source>
        <dbReference type="ARBA" id="ARBA00022692"/>
    </source>
</evidence>
<keyword evidence="4 6" id="KW-1133">Transmembrane helix</keyword>
<evidence type="ECO:0000313" key="12">
    <source>
        <dbReference type="Proteomes" id="UP000255421"/>
    </source>
</evidence>
<protein>
    <submittedName>
        <fullName evidence="9">ABC transporter permease</fullName>
    </submittedName>
    <submittedName>
        <fullName evidence="10">Putative ABC transport system permease protein</fullName>
    </submittedName>
</protein>
<reference evidence="9 12" key="3">
    <citation type="submission" date="2018-07" db="EMBL/GenBank/DDBJ databases">
        <title>Genome sequence of extremly halophilic archaeon Halopelagius longus strain BC12-B1.</title>
        <authorList>
            <person name="Zhang X."/>
        </authorList>
    </citation>
    <scope>NUCLEOTIDE SEQUENCE [LARGE SCALE GENOMIC DNA]</scope>
    <source>
        <strain evidence="9 12">BC12-B1</strain>
    </source>
</reference>
<evidence type="ECO:0000256" key="1">
    <source>
        <dbReference type="ARBA" id="ARBA00004651"/>
    </source>
</evidence>
<dbReference type="InterPro" id="IPR003838">
    <property type="entry name" value="ABC3_permease_C"/>
</dbReference>
<name>A0A1H1GK09_9EURY</name>
<feature type="transmembrane region" description="Helical" evidence="6">
    <location>
        <begin position="275"/>
        <end position="302"/>
    </location>
</feature>
<feature type="transmembrane region" description="Helical" evidence="6">
    <location>
        <begin position="26"/>
        <end position="49"/>
    </location>
</feature>
<dbReference type="OrthoDB" id="163559at2157"/>
<dbReference type="EMBL" id="QQST01000004">
    <property type="protein sequence ID" value="RDI69693.1"/>
    <property type="molecule type" value="Genomic_DNA"/>
</dbReference>
<evidence type="ECO:0000256" key="2">
    <source>
        <dbReference type="ARBA" id="ARBA00022475"/>
    </source>
</evidence>
<evidence type="ECO:0000256" key="6">
    <source>
        <dbReference type="SAM" id="Phobius"/>
    </source>
</evidence>
<evidence type="ECO:0000259" key="7">
    <source>
        <dbReference type="Pfam" id="PF02687"/>
    </source>
</evidence>
<dbReference type="AlphaFoldDB" id="A0A1H1GK09"/>
<dbReference type="PANTHER" id="PTHR30489">
    <property type="entry name" value="LIPOPROTEIN-RELEASING SYSTEM TRANSMEMBRANE PROTEIN LOLE"/>
    <property type="match status" value="1"/>
</dbReference>
<dbReference type="Pfam" id="PF02687">
    <property type="entry name" value="FtsX"/>
    <property type="match status" value="1"/>
</dbReference>
<feature type="transmembrane region" description="Helical" evidence="6">
    <location>
        <begin position="323"/>
        <end position="353"/>
    </location>
</feature>
<keyword evidence="3 6" id="KW-0812">Transmembrane</keyword>
<dbReference type="EMBL" id="FNKQ01000006">
    <property type="protein sequence ID" value="SDR13544.1"/>
    <property type="molecule type" value="Genomic_DNA"/>
</dbReference>
<feature type="domain" description="ABC3 transporter permease C-terminal" evidence="7">
    <location>
        <begin position="283"/>
        <end position="400"/>
    </location>
</feature>
<dbReference type="InterPro" id="IPR025857">
    <property type="entry name" value="MacB_PCD"/>
</dbReference>
<dbReference type="InterPro" id="IPR051447">
    <property type="entry name" value="Lipoprotein-release_system"/>
</dbReference>
<evidence type="ECO:0000259" key="8">
    <source>
        <dbReference type="Pfam" id="PF12704"/>
    </source>
</evidence>
<keyword evidence="2" id="KW-1003">Cell membrane</keyword>
<dbReference type="GO" id="GO:0098797">
    <property type="term" value="C:plasma membrane protein complex"/>
    <property type="evidence" value="ECO:0007669"/>
    <property type="project" value="TreeGrafter"/>
</dbReference>
<dbReference type="Proteomes" id="UP000199289">
    <property type="component" value="Unassembled WGS sequence"/>
</dbReference>
<dbReference type="Pfam" id="PF12704">
    <property type="entry name" value="MacB_PCD"/>
    <property type="match status" value="1"/>
</dbReference>
<evidence type="ECO:0000256" key="4">
    <source>
        <dbReference type="ARBA" id="ARBA00022989"/>
    </source>
</evidence>
<reference evidence="10" key="2">
    <citation type="submission" date="2016-10" db="EMBL/GenBank/DDBJ databases">
        <authorList>
            <person name="de Groot N.N."/>
        </authorList>
    </citation>
    <scope>NUCLEOTIDE SEQUENCE [LARGE SCALE GENOMIC DNA]</scope>
    <source>
        <strain evidence="10">CGMCC 1.12397</strain>
    </source>
</reference>
<organism evidence="10 11">
    <name type="scientific">Halopelagius longus</name>
    <dbReference type="NCBI Taxonomy" id="1236180"/>
    <lineage>
        <taxon>Archaea</taxon>
        <taxon>Methanobacteriati</taxon>
        <taxon>Methanobacteriota</taxon>
        <taxon>Stenosarchaea group</taxon>
        <taxon>Halobacteria</taxon>
        <taxon>Halobacteriales</taxon>
        <taxon>Haloferacaceae</taxon>
    </lineage>
</organism>
<sequence length="408" mass="42732">MLGSRIRAVAGIAFTQLRRAPERTTLAVLGIALAVLLTTLLASVGFGVIDTGEQKFDAAGRDIWVTGGPVELSAEGGGSLESQFVNAHRLGNQFRKHEQVKTSAPVLFHAVYASSNDTEPKLLTGVGIPNTGSVAIQNGSEFSRADVHYANGSYDGPMTREVIIDPRTAELLNVSVGDTIYVGGSRETVSENRFTVVGISPTFSKFLGTPTVAIHLSELQTVTGTAGTDPATFLTLSLEDGADPKAVSEELAAEYPEYEFRTNREQLQQIIQKNALVLASGFVLVGLAVVVGLALTVNLLAIVVYQQREEFAALQAMGISRGLLVGVVSVQALLICLAGGAAGLLATPVAAGLTNELVIRLVGLESLLRTPPLVYAVGGAIALAIGTGSAAAVGWQLSRIPAYVDLRR</sequence>
<keyword evidence="5 6" id="KW-0472">Membrane</keyword>
<evidence type="ECO:0000313" key="10">
    <source>
        <dbReference type="EMBL" id="SDR13544.1"/>
    </source>
</evidence>
<evidence type="ECO:0000313" key="9">
    <source>
        <dbReference type="EMBL" id="RDI69693.1"/>
    </source>
</evidence>